<comment type="caution">
    <text evidence="3">The sequence shown here is derived from an EMBL/GenBank/DDBJ whole genome shotgun (WGS) entry which is preliminary data.</text>
</comment>
<dbReference type="EMBL" id="BGPR01000193">
    <property type="protein sequence ID" value="GBM03603.1"/>
    <property type="molecule type" value="Genomic_DNA"/>
</dbReference>
<dbReference type="AlphaFoldDB" id="A0A4Y2CGW6"/>
<feature type="region of interest" description="Disordered" evidence="1">
    <location>
        <begin position="120"/>
        <end position="150"/>
    </location>
</feature>
<reference evidence="3 4" key="1">
    <citation type="journal article" date="2019" name="Sci. Rep.">
        <title>Orb-weaving spider Araneus ventricosus genome elucidates the spidroin gene catalogue.</title>
        <authorList>
            <person name="Kono N."/>
            <person name="Nakamura H."/>
            <person name="Ohtoshi R."/>
            <person name="Moran D.A.P."/>
            <person name="Shinohara A."/>
            <person name="Yoshida Y."/>
            <person name="Fujiwara M."/>
            <person name="Mori M."/>
            <person name="Tomita M."/>
            <person name="Arakawa K."/>
        </authorList>
    </citation>
    <scope>NUCLEOTIDE SEQUENCE [LARGE SCALE GENOMIC DNA]</scope>
</reference>
<accession>A0A4Y2CGW6</accession>
<keyword evidence="4" id="KW-1185">Reference proteome</keyword>
<feature type="transmembrane region" description="Helical" evidence="2">
    <location>
        <begin position="67"/>
        <end position="91"/>
    </location>
</feature>
<protein>
    <submittedName>
        <fullName evidence="3">Uncharacterized protein</fullName>
    </submittedName>
</protein>
<dbReference type="Proteomes" id="UP000499080">
    <property type="component" value="Unassembled WGS sequence"/>
</dbReference>
<evidence type="ECO:0000256" key="2">
    <source>
        <dbReference type="SAM" id="Phobius"/>
    </source>
</evidence>
<evidence type="ECO:0000256" key="1">
    <source>
        <dbReference type="SAM" id="MobiDB-lite"/>
    </source>
</evidence>
<sequence>MSKMHVFPHYKFAFLYPPLNKRCSIGASVVTRLTVNNAFPARFDNYSSPEAPNPGRGPAGRALTTPSAFFCVLLLSKPNYLSLFILALFHLPQKTRNFRARKISHPLLAKGFQVLPEPKAYTNSQPIRSDKNNSSRRTLGAWENVTATPR</sequence>
<keyword evidence="2" id="KW-0472">Membrane</keyword>
<keyword evidence="2" id="KW-1133">Transmembrane helix</keyword>
<evidence type="ECO:0000313" key="3">
    <source>
        <dbReference type="EMBL" id="GBM03603.1"/>
    </source>
</evidence>
<evidence type="ECO:0000313" key="4">
    <source>
        <dbReference type="Proteomes" id="UP000499080"/>
    </source>
</evidence>
<proteinExistence type="predicted"/>
<organism evidence="3 4">
    <name type="scientific">Araneus ventricosus</name>
    <name type="common">Orbweaver spider</name>
    <name type="synonym">Epeira ventricosa</name>
    <dbReference type="NCBI Taxonomy" id="182803"/>
    <lineage>
        <taxon>Eukaryota</taxon>
        <taxon>Metazoa</taxon>
        <taxon>Ecdysozoa</taxon>
        <taxon>Arthropoda</taxon>
        <taxon>Chelicerata</taxon>
        <taxon>Arachnida</taxon>
        <taxon>Araneae</taxon>
        <taxon>Araneomorphae</taxon>
        <taxon>Entelegynae</taxon>
        <taxon>Araneoidea</taxon>
        <taxon>Araneidae</taxon>
        <taxon>Araneus</taxon>
    </lineage>
</organism>
<keyword evidence="2" id="KW-0812">Transmembrane</keyword>
<gene>
    <name evidence="3" type="ORF">AVEN_203174_1</name>
</gene>
<name>A0A4Y2CGW6_ARAVE</name>